<dbReference type="eggNOG" id="ENOG502ZNQJ">
    <property type="taxonomic scope" value="Bacteria"/>
</dbReference>
<feature type="region of interest" description="Disordered" evidence="1">
    <location>
        <begin position="51"/>
        <end position="102"/>
    </location>
</feature>
<dbReference type="Proteomes" id="UP000002985">
    <property type="component" value="Unassembled WGS sequence"/>
</dbReference>
<keyword evidence="4" id="KW-1185">Reference proteome</keyword>
<keyword evidence="2" id="KW-1133">Transmembrane helix</keyword>
<evidence type="ECO:0000256" key="1">
    <source>
        <dbReference type="SAM" id="MobiDB-lite"/>
    </source>
</evidence>
<organism evidence="3 4">
    <name type="scientific">Candidatus Jettenia caeni</name>
    <dbReference type="NCBI Taxonomy" id="247490"/>
    <lineage>
        <taxon>Bacteria</taxon>
        <taxon>Pseudomonadati</taxon>
        <taxon>Planctomycetota</taxon>
        <taxon>Candidatus Brocadiia</taxon>
        <taxon>Candidatus Brocadiales</taxon>
        <taxon>Candidatus Brocadiaceae</taxon>
        <taxon>Candidatus Jettenia</taxon>
    </lineage>
</organism>
<name>I3IQP5_9BACT</name>
<dbReference type="OrthoDB" id="283751at2"/>
<feature type="compositionally biased region" description="Polar residues" evidence="1">
    <location>
        <begin position="61"/>
        <end position="72"/>
    </location>
</feature>
<gene>
    <name evidence="3" type="ORF">KSU1_D0731</name>
</gene>
<feature type="transmembrane region" description="Helical" evidence="2">
    <location>
        <begin position="124"/>
        <end position="152"/>
    </location>
</feature>
<dbReference type="EMBL" id="BAFH01000004">
    <property type="protein sequence ID" value="GAB64040.1"/>
    <property type="molecule type" value="Genomic_DNA"/>
</dbReference>
<reference evidence="3 4" key="1">
    <citation type="journal article" date="2012" name="FEBS Lett.">
        <title>Anammox organism KSU-1 expresses a NirK-type copper-containing nitrite reductase instead of a NirS-type with cytochrome cd1.</title>
        <authorList>
            <person name="Hira D."/>
            <person name="Toh H."/>
            <person name="Migita C.T."/>
            <person name="Okubo H."/>
            <person name="Nishiyama T."/>
            <person name="Hattori M."/>
            <person name="Furukawa K."/>
            <person name="Fujii T."/>
        </authorList>
    </citation>
    <scope>NUCLEOTIDE SEQUENCE [LARGE SCALE GENOMIC DNA]</scope>
</reference>
<feature type="transmembrane region" description="Helical" evidence="2">
    <location>
        <begin position="158"/>
        <end position="191"/>
    </location>
</feature>
<proteinExistence type="predicted"/>
<keyword evidence="2" id="KW-0472">Membrane</keyword>
<sequence length="218" mass="24315">MAIWKRKKKIKESEDTLQKVEIKELPVDTISPEKKEIKEISQEVQVNNVFSENMEKKETSQKTTADNPSSVTAIEESPAKEQPEQEEPISEKMPEFERPETAQEDMNSGVILFGKKISGFMGKVFWGTLSIAILPPLFAFAFGILTIVFMLIFPILGVALVASIPVVLVTLFIFLIAIPILFPLLVVFLLITGKGKLLIGSEGKWIGIEIFGKSYSLK</sequence>
<evidence type="ECO:0000313" key="3">
    <source>
        <dbReference type="EMBL" id="GAB64040.1"/>
    </source>
</evidence>
<keyword evidence="2" id="KW-0812">Transmembrane</keyword>
<protein>
    <submittedName>
        <fullName evidence="3">Uncharacterized protein</fullName>
    </submittedName>
</protein>
<feature type="compositionally biased region" description="Basic and acidic residues" evidence="1">
    <location>
        <begin position="77"/>
        <end position="101"/>
    </location>
</feature>
<dbReference type="AlphaFoldDB" id="I3IQP5"/>
<evidence type="ECO:0000256" key="2">
    <source>
        <dbReference type="SAM" id="Phobius"/>
    </source>
</evidence>
<accession>I3IQP5</accession>
<dbReference type="STRING" id="247490.KSU1_D0731"/>
<evidence type="ECO:0000313" key="4">
    <source>
        <dbReference type="Proteomes" id="UP000002985"/>
    </source>
</evidence>
<comment type="caution">
    <text evidence="3">The sequence shown here is derived from an EMBL/GenBank/DDBJ whole genome shotgun (WGS) entry which is preliminary data.</text>
</comment>